<feature type="compositionally biased region" description="Acidic residues" evidence="2">
    <location>
        <begin position="338"/>
        <end position="360"/>
    </location>
</feature>
<dbReference type="Pfam" id="PF13912">
    <property type="entry name" value="zf-C2H2_6"/>
    <property type="match status" value="2"/>
</dbReference>
<keyword evidence="1" id="KW-0863">Zinc-finger</keyword>
<sequence>MQVQMGLKRPFDEEEFQEFPLKHPKQVDYGNKLTSLGEIYPCYEPTQKVDIPGEGGGLFYKYKSCDSHDGFEEDSRNMVSYLSDERFETSAPLSWVTSCSTSKEDASSGTTVCSSLSSRYLDLYFPAKPIVQIEPKYSSLWDGSPRKQIPIGQNHQADVSEWDPLSVDKCYSSSGHELVGECILWMPDQELSAQSGIKAGDSRKDCLCADKGSVRCVRQHVQEARERLRETLGHEKFRQLGYDDMGEEVSKKWTEEEQCVFDEVVYSNPVSYGRNFWEHLSEVFPCRTKMEIVGYYFNVFMLRRRAVQNRSNFLDIDSDDDEEQGIDAGPPGVNQEDFSIDYEDVSHDDDDDNDDDDSSDCDGGNGEENCCTTENDVGRSIFHHVGTNLDNCAQNGSADRLSPSHFLEPCYAKVWEAWHPMSPLKGFDLLSTGKMIEEIFGLFTSGLEKNASIVGEFEPEANFTDLVSGIGVAWFSSDRSSESMEEELRFVCNKSCDLIENSAGTGEKFEPHVRKLSSFLKINGGNCKDSSVCEIGGQSGYGLRENPKKTWRAGVGVGGSKLPLQQQRDQICKQCGKGFQSLKALCGHMACHSEKDRVLRDDHSWSTTSEKNQKMGFDSQSDTEAEPAGQRQRRRPKRAASMRYKRISVRSSCSSAVSEIDHEQEEVAICLMMLSRDYGKWVGFDSAGESSDNDSAVLETRPSPNIEMKIRRKQSALDSVKNSAERKRNLKSGGTWESKAVQFENSDSGYSMNEANKVDSDVSADGFSRNGSFKKQKVENGSGLVKILNKGKFTGIESKKDLAKGKGYGESTGNGSGFVKFDSRRKKHDSGSKRKQDFALNEKKLKSKSKPKKSKGHECPVCHKVYKSGQALGGHKRSHFLGASEEKSNQILPVVTKQEFSEPPDLIDLNLPVSLDDEEANELSQFMPW</sequence>
<dbReference type="PROSITE" id="PS00028">
    <property type="entry name" value="ZINC_FINGER_C2H2_1"/>
    <property type="match status" value="2"/>
</dbReference>
<comment type="caution">
    <text evidence="4">The sequence shown here is derived from an EMBL/GenBank/DDBJ whole genome shotgun (WGS) entry which is preliminary data.</text>
</comment>
<dbReference type="InterPro" id="IPR036236">
    <property type="entry name" value="Znf_C2H2_sf"/>
</dbReference>
<reference evidence="4" key="1">
    <citation type="submission" date="2019-11" db="EMBL/GenBank/DDBJ databases">
        <authorList>
            <person name="Liu Y."/>
            <person name="Hou J."/>
            <person name="Li T.-Q."/>
            <person name="Guan C.-H."/>
            <person name="Wu X."/>
            <person name="Wu H.-Z."/>
            <person name="Ling F."/>
            <person name="Zhang R."/>
            <person name="Shi X.-G."/>
            <person name="Ren J.-P."/>
            <person name="Chen E.-F."/>
            <person name="Sun J.-M."/>
        </authorList>
    </citation>
    <scope>NUCLEOTIDE SEQUENCE</scope>
    <source>
        <strain evidence="4">Adult_tree_wgs_1</strain>
        <tissue evidence="4">Leaves</tissue>
    </source>
</reference>
<feature type="compositionally biased region" description="Basic and acidic residues" evidence="2">
    <location>
        <begin position="829"/>
        <end position="844"/>
    </location>
</feature>
<feature type="region of interest" description="Disordered" evidence="2">
    <location>
        <begin position="315"/>
        <end position="365"/>
    </location>
</feature>
<feature type="region of interest" description="Disordered" evidence="2">
    <location>
        <begin position="602"/>
        <end position="644"/>
    </location>
</feature>
<dbReference type="PANTHER" id="PTHR46872">
    <property type="entry name" value="DNA BINDING PROTEIN"/>
    <property type="match status" value="1"/>
</dbReference>
<evidence type="ECO:0000256" key="2">
    <source>
        <dbReference type="SAM" id="MobiDB-lite"/>
    </source>
</evidence>
<feature type="compositionally biased region" description="Gly residues" evidence="2">
    <location>
        <begin position="806"/>
        <end position="816"/>
    </location>
</feature>
<dbReference type="OrthoDB" id="1908944at2759"/>
<feature type="compositionally biased region" description="Acidic residues" evidence="2">
    <location>
        <begin position="316"/>
        <end position="325"/>
    </location>
</feature>
<dbReference type="SMART" id="SM00355">
    <property type="entry name" value="ZnF_C2H2"/>
    <property type="match status" value="2"/>
</dbReference>
<feature type="region of interest" description="Disordered" evidence="2">
    <location>
        <begin position="803"/>
        <end position="860"/>
    </location>
</feature>
<accession>A0A834G452</accession>
<keyword evidence="1" id="KW-0479">Metal-binding</keyword>
<protein>
    <recommendedName>
        <fullName evidence="3">C2H2-type domain-containing protein</fullName>
    </recommendedName>
</protein>
<dbReference type="InterPro" id="IPR013087">
    <property type="entry name" value="Znf_C2H2_type"/>
</dbReference>
<dbReference type="SUPFAM" id="SSF57667">
    <property type="entry name" value="beta-beta-alpha zinc fingers"/>
    <property type="match status" value="1"/>
</dbReference>
<evidence type="ECO:0000259" key="3">
    <source>
        <dbReference type="PROSITE" id="PS50157"/>
    </source>
</evidence>
<dbReference type="InterPro" id="IPR001005">
    <property type="entry name" value="SANT/Myb"/>
</dbReference>
<feature type="compositionally biased region" description="Basic residues" evidence="2">
    <location>
        <begin position="845"/>
        <end position="855"/>
    </location>
</feature>
<evidence type="ECO:0000313" key="5">
    <source>
        <dbReference type="Proteomes" id="UP000626092"/>
    </source>
</evidence>
<organism evidence="4 5">
    <name type="scientific">Rhododendron simsii</name>
    <name type="common">Sims's rhododendron</name>
    <dbReference type="NCBI Taxonomy" id="118357"/>
    <lineage>
        <taxon>Eukaryota</taxon>
        <taxon>Viridiplantae</taxon>
        <taxon>Streptophyta</taxon>
        <taxon>Embryophyta</taxon>
        <taxon>Tracheophyta</taxon>
        <taxon>Spermatophyta</taxon>
        <taxon>Magnoliopsida</taxon>
        <taxon>eudicotyledons</taxon>
        <taxon>Gunneridae</taxon>
        <taxon>Pentapetalae</taxon>
        <taxon>asterids</taxon>
        <taxon>Ericales</taxon>
        <taxon>Ericaceae</taxon>
        <taxon>Ericoideae</taxon>
        <taxon>Rhodoreae</taxon>
        <taxon>Rhododendron</taxon>
    </lineage>
</organism>
<feature type="compositionally biased region" description="Basic residues" evidence="2">
    <location>
        <begin position="631"/>
        <end position="644"/>
    </location>
</feature>
<dbReference type="PROSITE" id="PS50157">
    <property type="entry name" value="ZINC_FINGER_C2H2_2"/>
    <property type="match status" value="2"/>
</dbReference>
<evidence type="ECO:0000313" key="4">
    <source>
        <dbReference type="EMBL" id="KAF7124747.1"/>
    </source>
</evidence>
<dbReference type="GO" id="GO:0008270">
    <property type="term" value="F:zinc ion binding"/>
    <property type="evidence" value="ECO:0007669"/>
    <property type="project" value="UniProtKB-KW"/>
</dbReference>
<dbReference type="EMBL" id="WJXA01000012">
    <property type="protein sequence ID" value="KAF7124747.1"/>
    <property type="molecule type" value="Genomic_DNA"/>
</dbReference>
<dbReference type="Proteomes" id="UP000626092">
    <property type="component" value="Unassembled WGS sequence"/>
</dbReference>
<dbReference type="PANTHER" id="PTHR46872:SF5">
    <property type="entry name" value="MYB-LIKE DOMAIN-CONTAINING PROTEIN"/>
    <property type="match status" value="1"/>
</dbReference>
<evidence type="ECO:0000256" key="1">
    <source>
        <dbReference type="PROSITE-ProRule" id="PRU00042"/>
    </source>
</evidence>
<proteinExistence type="predicted"/>
<feature type="domain" description="C2H2-type" evidence="3">
    <location>
        <begin position="570"/>
        <end position="597"/>
    </location>
</feature>
<keyword evidence="1" id="KW-0862">Zinc</keyword>
<gene>
    <name evidence="4" type="ORF">RHSIM_Rhsim12G0135000</name>
</gene>
<name>A0A834G452_RHOSS</name>
<keyword evidence="5" id="KW-1185">Reference proteome</keyword>
<dbReference type="AlphaFoldDB" id="A0A834G452"/>
<feature type="domain" description="C2H2-type" evidence="3">
    <location>
        <begin position="857"/>
        <end position="879"/>
    </location>
</feature>
<dbReference type="CDD" id="cd00167">
    <property type="entry name" value="SANT"/>
    <property type="match status" value="1"/>
</dbReference>